<dbReference type="EMBL" id="JAJSOF020000009">
    <property type="protein sequence ID" value="KAJ4446899.1"/>
    <property type="molecule type" value="Genomic_DNA"/>
</dbReference>
<reference evidence="1 2" key="1">
    <citation type="journal article" date="2022" name="Allergy">
        <title>Genome assembly and annotation of Periplaneta americana reveal a comprehensive cockroach allergen profile.</title>
        <authorList>
            <person name="Wang L."/>
            <person name="Xiong Q."/>
            <person name="Saelim N."/>
            <person name="Wang L."/>
            <person name="Nong W."/>
            <person name="Wan A.T."/>
            <person name="Shi M."/>
            <person name="Liu X."/>
            <person name="Cao Q."/>
            <person name="Hui J.H.L."/>
            <person name="Sookrung N."/>
            <person name="Leung T.F."/>
            <person name="Tungtrongchitr A."/>
            <person name="Tsui S.K.W."/>
        </authorList>
    </citation>
    <scope>NUCLEOTIDE SEQUENCE [LARGE SCALE GENOMIC DNA]</scope>
    <source>
        <strain evidence="1">PWHHKU_190912</strain>
    </source>
</reference>
<evidence type="ECO:0000313" key="2">
    <source>
        <dbReference type="Proteomes" id="UP001148838"/>
    </source>
</evidence>
<proteinExistence type="predicted"/>
<organism evidence="1 2">
    <name type="scientific">Periplaneta americana</name>
    <name type="common">American cockroach</name>
    <name type="synonym">Blatta americana</name>
    <dbReference type="NCBI Taxonomy" id="6978"/>
    <lineage>
        <taxon>Eukaryota</taxon>
        <taxon>Metazoa</taxon>
        <taxon>Ecdysozoa</taxon>
        <taxon>Arthropoda</taxon>
        <taxon>Hexapoda</taxon>
        <taxon>Insecta</taxon>
        <taxon>Pterygota</taxon>
        <taxon>Neoptera</taxon>
        <taxon>Polyneoptera</taxon>
        <taxon>Dictyoptera</taxon>
        <taxon>Blattodea</taxon>
        <taxon>Blattoidea</taxon>
        <taxon>Blattidae</taxon>
        <taxon>Blattinae</taxon>
        <taxon>Periplaneta</taxon>
    </lineage>
</organism>
<name>A0ABQ8TLY4_PERAM</name>
<sequence>MSMNTALGVNKHGRLLLTDDITMWRRKYLRQIRQYRNTEQKIYYLDETCINEGYCTSGAWTDTTVENKKQAFLSGKSKWLRNPIGKIWQRKQVILPTYHDNLSPMELVWSSVKAYIARNNKSFKLKEVCQLLDIVLTPGGLTDNMVDRGRELFSYGCCLQAIATWNDVLVMAFLFNHESKADMQTSELASFDD</sequence>
<dbReference type="Proteomes" id="UP001148838">
    <property type="component" value="Unassembled WGS sequence"/>
</dbReference>
<evidence type="ECO:0000313" key="1">
    <source>
        <dbReference type="EMBL" id="KAJ4446899.1"/>
    </source>
</evidence>
<keyword evidence="2" id="KW-1185">Reference proteome</keyword>
<gene>
    <name evidence="1" type="ORF">ANN_13600</name>
</gene>
<comment type="caution">
    <text evidence="1">The sequence shown here is derived from an EMBL/GenBank/DDBJ whole genome shotgun (WGS) entry which is preliminary data.</text>
</comment>
<evidence type="ECO:0008006" key="3">
    <source>
        <dbReference type="Google" id="ProtNLM"/>
    </source>
</evidence>
<accession>A0ABQ8TLY4</accession>
<protein>
    <recommendedName>
        <fullName evidence="3">Tc1-like transposase DDE domain-containing protein</fullName>
    </recommendedName>
</protein>